<evidence type="ECO:0000256" key="6">
    <source>
        <dbReference type="ARBA" id="ARBA00023136"/>
    </source>
</evidence>
<organism evidence="8 9">
    <name type="scientific">Aeromicrobium wangtongii</name>
    <dbReference type="NCBI Taxonomy" id="2969247"/>
    <lineage>
        <taxon>Bacteria</taxon>
        <taxon>Bacillati</taxon>
        <taxon>Actinomycetota</taxon>
        <taxon>Actinomycetes</taxon>
        <taxon>Propionibacteriales</taxon>
        <taxon>Nocardioidaceae</taxon>
        <taxon>Aeromicrobium</taxon>
    </lineage>
</organism>
<feature type="transmembrane region" description="Helical" evidence="7">
    <location>
        <begin position="340"/>
        <end position="359"/>
    </location>
</feature>
<feature type="transmembrane region" description="Helical" evidence="7">
    <location>
        <begin position="12"/>
        <end position="34"/>
    </location>
</feature>
<evidence type="ECO:0000256" key="4">
    <source>
        <dbReference type="ARBA" id="ARBA00022692"/>
    </source>
</evidence>
<protein>
    <submittedName>
        <fullName evidence="8">MFS transporter</fullName>
    </submittedName>
</protein>
<gene>
    <name evidence="8" type="ORF">NQV15_04000</name>
</gene>
<evidence type="ECO:0000256" key="7">
    <source>
        <dbReference type="SAM" id="Phobius"/>
    </source>
</evidence>
<comment type="subcellular location">
    <subcellularLocation>
        <location evidence="1">Cell membrane</location>
        <topology evidence="1">Multi-pass membrane protein</topology>
    </subcellularLocation>
</comment>
<proteinExistence type="predicted"/>
<accession>A0ABY5M8M4</accession>
<feature type="transmembrane region" description="Helical" evidence="7">
    <location>
        <begin position="169"/>
        <end position="189"/>
    </location>
</feature>
<evidence type="ECO:0000313" key="9">
    <source>
        <dbReference type="Proteomes" id="UP001316184"/>
    </source>
</evidence>
<keyword evidence="9" id="KW-1185">Reference proteome</keyword>
<keyword evidence="2" id="KW-0813">Transport</keyword>
<feature type="transmembrane region" description="Helical" evidence="7">
    <location>
        <begin position="365"/>
        <end position="386"/>
    </location>
</feature>
<feature type="transmembrane region" description="Helical" evidence="7">
    <location>
        <begin position="40"/>
        <end position="62"/>
    </location>
</feature>
<dbReference type="EMBL" id="CP102173">
    <property type="protein sequence ID" value="UUP14483.1"/>
    <property type="molecule type" value="Genomic_DNA"/>
</dbReference>
<keyword evidence="6 7" id="KW-0472">Membrane</keyword>
<evidence type="ECO:0000256" key="2">
    <source>
        <dbReference type="ARBA" id="ARBA00022448"/>
    </source>
</evidence>
<dbReference type="Proteomes" id="UP001316184">
    <property type="component" value="Chromosome"/>
</dbReference>
<sequence length="387" mass="39486">MVIFDRKFGALFWGKLLSTTGVWMHSVVAAIVVFDTTGSTLLVGLITVAQFSPQLLLTMLSGKWADRGNLRAQIVAGRVLSACGSVGLAIWIWWASPSGDALAASVIVSSVVVGVGFVIGGPAMQSIVPSLVRPSELALGVTLNSVPLTAGRIAGPIIGATMYRDGSPALVFLVAGLCHLLFAVAAATLPPTDRRLNGSDDDDSIKAALAYVWRDRKLCIQLVAVAAIGFGAEPSLTLAPGLARDVGLGAEFVGHLSAAFGVGAALALIVVSCWSTLRPSVAGLVGLSVTSISLLGAALTRDPVALLLCFVLGGAGFSSSLAGFTTLIHGRVHDRYRGRVMALWLLGFIGSRPIAAGIVGGLGEIAGVALAFAIVSVVVGGVALAAR</sequence>
<dbReference type="RefSeq" id="WP_232398310.1">
    <property type="nucleotide sequence ID" value="NZ_CP102173.1"/>
</dbReference>
<dbReference type="PANTHER" id="PTHR23513">
    <property type="entry name" value="INTEGRAL MEMBRANE EFFLUX PROTEIN-RELATED"/>
    <property type="match status" value="1"/>
</dbReference>
<dbReference type="PANTHER" id="PTHR23513:SF11">
    <property type="entry name" value="STAPHYLOFERRIN A TRANSPORTER"/>
    <property type="match status" value="1"/>
</dbReference>
<evidence type="ECO:0000313" key="8">
    <source>
        <dbReference type="EMBL" id="UUP14483.1"/>
    </source>
</evidence>
<evidence type="ECO:0000256" key="1">
    <source>
        <dbReference type="ARBA" id="ARBA00004651"/>
    </source>
</evidence>
<keyword evidence="4 7" id="KW-0812">Transmembrane</keyword>
<feature type="transmembrane region" description="Helical" evidence="7">
    <location>
        <begin position="101"/>
        <end position="120"/>
    </location>
</feature>
<keyword evidence="3" id="KW-1003">Cell membrane</keyword>
<feature type="transmembrane region" description="Helical" evidence="7">
    <location>
        <begin position="74"/>
        <end position="95"/>
    </location>
</feature>
<keyword evidence="5 7" id="KW-1133">Transmembrane helix</keyword>
<evidence type="ECO:0000256" key="3">
    <source>
        <dbReference type="ARBA" id="ARBA00022475"/>
    </source>
</evidence>
<evidence type="ECO:0000256" key="5">
    <source>
        <dbReference type="ARBA" id="ARBA00022989"/>
    </source>
</evidence>
<feature type="transmembrane region" description="Helical" evidence="7">
    <location>
        <begin position="281"/>
        <end position="299"/>
    </location>
</feature>
<dbReference type="Gene3D" id="1.20.1250.20">
    <property type="entry name" value="MFS general substrate transporter like domains"/>
    <property type="match status" value="1"/>
</dbReference>
<name>A0ABY5M8M4_9ACTN</name>
<dbReference type="InterPro" id="IPR010290">
    <property type="entry name" value="TM_effector"/>
</dbReference>
<feature type="transmembrane region" description="Helical" evidence="7">
    <location>
        <begin position="305"/>
        <end position="328"/>
    </location>
</feature>
<dbReference type="SUPFAM" id="SSF103473">
    <property type="entry name" value="MFS general substrate transporter"/>
    <property type="match status" value="1"/>
</dbReference>
<dbReference type="InterPro" id="IPR036259">
    <property type="entry name" value="MFS_trans_sf"/>
</dbReference>
<dbReference type="CDD" id="cd06173">
    <property type="entry name" value="MFS_MefA_like"/>
    <property type="match status" value="1"/>
</dbReference>
<dbReference type="Pfam" id="PF05977">
    <property type="entry name" value="MFS_3"/>
    <property type="match status" value="1"/>
</dbReference>
<reference evidence="8 9" key="1">
    <citation type="submission" date="2022-08" db="EMBL/GenBank/DDBJ databases">
        <title>novel species in genus Aeromicrobium.</title>
        <authorList>
            <person name="Ye L."/>
        </authorList>
    </citation>
    <scope>NUCLEOTIDE SEQUENCE [LARGE SCALE GENOMIC DNA]</scope>
    <source>
        <strain evidence="9">zg-Y1379</strain>
    </source>
</reference>
<feature type="transmembrane region" description="Helical" evidence="7">
    <location>
        <begin position="252"/>
        <end position="274"/>
    </location>
</feature>